<evidence type="ECO:0000313" key="1">
    <source>
        <dbReference type="EMBL" id="OOF45719.1"/>
    </source>
</evidence>
<dbReference type="AlphaFoldDB" id="A0A1V3IUY8"/>
<evidence type="ECO:0000313" key="2">
    <source>
        <dbReference type="Proteomes" id="UP000189161"/>
    </source>
</evidence>
<gene>
    <name evidence="1" type="ORF">BKK52_12135</name>
</gene>
<protein>
    <submittedName>
        <fullName evidence="1">Uncharacterized protein</fullName>
    </submittedName>
</protein>
<sequence>MKKTIEGKPLIVSASIGEQYAKSIKAVIKAMHKEALIGIKECYVVYAQDSDLPKNGNLLSQIRILFNRLLKKRGLK</sequence>
<comment type="caution">
    <text evidence="1">The sequence shown here is derived from an EMBL/GenBank/DDBJ whole genome shotgun (WGS) entry which is preliminary data.</text>
</comment>
<dbReference type="EMBL" id="MLHL01000089">
    <property type="protein sequence ID" value="OOF45719.1"/>
    <property type="molecule type" value="Genomic_DNA"/>
</dbReference>
<reference evidence="1 2" key="1">
    <citation type="submission" date="2016-10" db="EMBL/GenBank/DDBJ databases">
        <title>Rodentibacter gen. nov. and new species.</title>
        <authorList>
            <person name="Christensen H."/>
        </authorList>
    </citation>
    <scope>NUCLEOTIDE SEQUENCE [LARGE SCALE GENOMIC DNA]</scope>
    <source>
        <strain evidence="1 2">H1987082031</strain>
    </source>
</reference>
<name>A0A1V3IUY8_9PAST</name>
<dbReference type="RefSeq" id="WP_077478813.1">
    <property type="nucleotide sequence ID" value="NZ_MLHL01000089.1"/>
</dbReference>
<keyword evidence="2" id="KW-1185">Reference proteome</keyword>
<accession>A0A1V3IUY8</accession>
<proteinExistence type="predicted"/>
<dbReference type="Proteomes" id="UP000189161">
    <property type="component" value="Unassembled WGS sequence"/>
</dbReference>
<organism evidence="1 2">
    <name type="scientific">Rodentibacter trehalosifermentans</name>
    <dbReference type="NCBI Taxonomy" id="1908263"/>
    <lineage>
        <taxon>Bacteria</taxon>
        <taxon>Pseudomonadati</taxon>
        <taxon>Pseudomonadota</taxon>
        <taxon>Gammaproteobacteria</taxon>
        <taxon>Pasteurellales</taxon>
        <taxon>Pasteurellaceae</taxon>
        <taxon>Rodentibacter</taxon>
    </lineage>
</organism>